<keyword evidence="2" id="KW-1185">Reference proteome</keyword>
<gene>
    <name evidence="1" type="ORF">JJL49_05110</name>
</gene>
<protein>
    <submittedName>
        <fullName evidence="1">Helix-turn-helix domain-containing protein</fullName>
    </submittedName>
</protein>
<sequence>MCKKEVEHGWHRADILAAVRKKHHSLAALSRANGLNSSTLANALARPWTKGEEIIAKAIGVKAQDIWPSRYKNYKGEVIKRLRKKICKPTY</sequence>
<reference evidence="1" key="1">
    <citation type="submission" date="2021-01" db="EMBL/GenBank/DDBJ databases">
        <title>Draft genome of Pantoea agglomerans Eh 335.</title>
        <authorList>
            <person name="Emsley S.A."/>
            <person name="Oline D.K."/>
            <person name="Saw J.H."/>
            <person name="Ushijima B."/>
            <person name="Videau P."/>
            <person name="Koyack M.J."/>
        </authorList>
    </citation>
    <scope>NUCLEOTIDE SEQUENCE</scope>
    <source>
        <strain evidence="1">Eh 335</strain>
    </source>
</reference>
<evidence type="ECO:0000313" key="1">
    <source>
        <dbReference type="EMBL" id="MBK4724610.1"/>
    </source>
</evidence>
<accession>A0ACC5RJ51</accession>
<dbReference type="Proteomes" id="UP000633731">
    <property type="component" value="Unassembled WGS sequence"/>
</dbReference>
<comment type="caution">
    <text evidence="1">The sequence shown here is derived from an EMBL/GenBank/DDBJ whole genome shotgun (WGS) entry which is preliminary data.</text>
</comment>
<evidence type="ECO:0000313" key="2">
    <source>
        <dbReference type="Proteomes" id="UP000633731"/>
    </source>
</evidence>
<name>A0ACC5RJ51_ENTAG</name>
<dbReference type="EMBL" id="JAEOXF010000002">
    <property type="protein sequence ID" value="MBK4724610.1"/>
    <property type="molecule type" value="Genomic_DNA"/>
</dbReference>
<organism evidence="1 2">
    <name type="scientific">Enterobacter agglomerans</name>
    <name type="common">Erwinia herbicola</name>
    <name type="synonym">Pantoea agglomerans</name>
    <dbReference type="NCBI Taxonomy" id="549"/>
    <lineage>
        <taxon>Bacteria</taxon>
        <taxon>Pseudomonadati</taxon>
        <taxon>Pseudomonadota</taxon>
        <taxon>Gammaproteobacteria</taxon>
        <taxon>Enterobacterales</taxon>
        <taxon>Erwiniaceae</taxon>
        <taxon>Pantoea</taxon>
        <taxon>Pantoea agglomerans group</taxon>
    </lineage>
</organism>
<proteinExistence type="predicted"/>